<evidence type="ECO:0000313" key="2">
    <source>
        <dbReference type="EMBL" id="KAI0509877.1"/>
    </source>
</evidence>
<reference evidence="2" key="1">
    <citation type="journal article" date="2022" name="Front. Genet.">
        <title>Chromosome-Scale Assembly of the Dendrobium nobile Genome Provides Insights Into the Molecular Mechanism of the Biosynthesis of the Medicinal Active Ingredient of Dendrobium.</title>
        <authorList>
            <person name="Xu Q."/>
            <person name="Niu S.-C."/>
            <person name="Li K.-L."/>
            <person name="Zheng P.-J."/>
            <person name="Zhang X.-J."/>
            <person name="Jia Y."/>
            <person name="Liu Y."/>
            <person name="Niu Y.-X."/>
            <person name="Yu L.-H."/>
            <person name="Chen D.-F."/>
            <person name="Zhang G.-Q."/>
        </authorList>
    </citation>
    <scope>NUCLEOTIDE SEQUENCE</scope>
    <source>
        <tissue evidence="2">Leaf</tissue>
    </source>
</reference>
<dbReference type="Proteomes" id="UP000829196">
    <property type="component" value="Unassembled WGS sequence"/>
</dbReference>
<feature type="region of interest" description="Disordered" evidence="1">
    <location>
        <begin position="1"/>
        <end position="40"/>
    </location>
</feature>
<feature type="compositionally biased region" description="Polar residues" evidence="1">
    <location>
        <begin position="1"/>
        <end position="13"/>
    </location>
</feature>
<organism evidence="2 3">
    <name type="scientific">Dendrobium nobile</name>
    <name type="common">Orchid</name>
    <dbReference type="NCBI Taxonomy" id="94219"/>
    <lineage>
        <taxon>Eukaryota</taxon>
        <taxon>Viridiplantae</taxon>
        <taxon>Streptophyta</taxon>
        <taxon>Embryophyta</taxon>
        <taxon>Tracheophyta</taxon>
        <taxon>Spermatophyta</taxon>
        <taxon>Magnoliopsida</taxon>
        <taxon>Liliopsida</taxon>
        <taxon>Asparagales</taxon>
        <taxon>Orchidaceae</taxon>
        <taxon>Epidendroideae</taxon>
        <taxon>Malaxideae</taxon>
        <taxon>Dendrobiinae</taxon>
        <taxon>Dendrobium</taxon>
    </lineage>
</organism>
<evidence type="ECO:0000256" key="1">
    <source>
        <dbReference type="SAM" id="MobiDB-lite"/>
    </source>
</evidence>
<evidence type="ECO:0000313" key="3">
    <source>
        <dbReference type="Proteomes" id="UP000829196"/>
    </source>
</evidence>
<sequence>MSQLGPINHTRFSQHPAGLKKRKLEKKRRDNALRHAREKEGSGVICVTRMGRIYSLRKKGELTHH</sequence>
<gene>
    <name evidence="2" type="ORF">KFK09_010474</name>
</gene>
<name>A0A8T3BC39_DENNO</name>
<protein>
    <submittedName>
        <fullName evidence="2">Uncharacterized protein</fullName>
    </submittedName>
</protein>
<comment type="caution">
    <text evidence="2">The sequence shown here is derived from an EMBL/GenBank/DDBJ whole genome shotgun (WGS) entry which is preliminary data.</text>
</comment>
<dbReference type="AlphaFoldDB" id="A0A8T3BC39"/>
<proteinExistence type="predicted"/>
<dbReference type="EMBL" id="JAGYWB010000009">
    <property type="protein sequence ID" value="KAI0509877.1"/>
    <property type="molecule type" value="Genomic_DNA"/>
</dbReference>
<accession>A0A8T3BC39</accession>
<feature type="compositionally biased region" description="Basic and acidic residues" evidence="1">
    <location>
        <begin position="27"/>
        <end position="40"/>
    </location>
</feature>
<keyword evidence="3" id="KW-1185">Reference proteome</keyword>